<feature type="region of interest" description="Disordered" evidence="1">
    <location>
        <begin position="616"/>
        <end position="647"/>
    </location>
</feature>
<reference evidence="3 4" key="1">
    <citation type="journal article" date="2023" name="IScience">
        <title>Expanded male sex-determining region conserved during the evolution of homothallism in the green alga Volvox.</title>
        <authorList>
            <person name="Yamamoto K."/>
            <person name="Matsuzaki R."/>
            <person name="Mahakham W."/>
            <person name="Heman W."/>
            <person name="Sekimoto H."/>
            <person name="Kawachi M."/>
            <person name="Minakuchi Y."/>
            <person name="Toyoda A."/>
            <person name="Nozaki H."/>
        </authorList>
    </citation>
    <scope>NUCLEOTIDE SEQUENCE [LARGE SCALE GENOMIC DNA]</scope>
    <source>
        <strain evidence="3 4">NIES-4468</strain>
    </source>
</reference>
<evidence type="ECO:0000313" key="4">
    <source>
        <dbReference type="Proteomes" id="UP001165090"/>
    </source>
</evidence>
<keyword evidence="4" id="KW-1185">Reference proteome</keyword>
<feature type="region of interest" description="Disordered" evidence="1">
    <location>
        <begin position="659"/>
        <end position="711"/>
    </location>
</feature>
<feature type="chain" id="PRO_5045557476" description="O-fucosyltransferase family protein" evidence="2">
    <location>
        <begin position="30"/>
        <end position="723"/>
    </location>
</feature>
<name>A0ABQ5S598_9CHLO</name>
<dbReference type="Proteomes" id="UP001165090">
    <property type="component" value="Unassembled WGS sequence"/>
</dbReference>
<evidence type="ECO:0008006" key="5">
    <source>
        <dbReference type="Google" id="ProtNLM"/>
    </source>
</evidence>
<protein>
    <recommendedName>
        <fullName evidence="5">O-fucosyltransferase family protein</fullName>
    </recommendedName>
</protein>
<comment type="caution">
    <text evidence="3">The sequence shown here is derived from an EMBL/GenBank/DDBJ whole genome shotgun (WGS) entry which is preliminary data.</text>
</comment>
<feature type="compositionally biased region" description="Basic and acidic residues" evidence="1">
    <location>
        <begin position="664"/>
        <end position="691"/>
    </location>
</feature>
<feature type="compositionally biased region" description="Basic residues" evidence="1">
    <location>
        <begin position="43"/>
        <end position="55"/>
    </location>
</feature>
<feature type="signal peptide" evidence="2">
    <location>
        <begin position="1"/>
        <end position="29"/>
    </location>
</feature>
<feature type="region of interest" description="Disordered" evidence="1">
    <location>
        <begin position="528"/>
        <end position="558"/>
    </location>
</feature>
<feature type="compositionally biased region" description="Pro residues" evidence="1">
    <location>
        <begin position="546"/>
        <end position="558"/>
    </location>
</feature>
<evidence type="ECO:0000313" key="3">
    <source>
        <dbReference type="EMBL" id="GLI65073.1"/>
    </source>
</evidence>
<feature type="compositionally biased region" description="Gly residues" evidence="1">
    <location>
        <begin position="533"/>
        <end position="543"/>
    </location>
</feature>
<evidence type="ECO:0000256" key="2">
    <source>
        <dbReference type="SAM" id="SignalP"/>
    </source>
</evidence>
<feature type="compositionally biased region" description="Acidic residues" evidence="1">
    <location>
        <begin position="622"/>
        <end position="644"/>
    </location>
</feature>
<dbReference type="EMBL" id="BSDZ01000022">
    <property type="protein sequence ID" value="GLI65073.1"/>
    <property type="molecule type" value="Genomic_DNA"/>
</dbReference>
<feature type="compositionally biased region" description="Polar residues" evidence="1">
    <location>
        <begin position="69"/>
        <end position="86"/>
    </location>
</feature>
<organism evidence="3 4">
    <name type="scientific">Volvox africanus</name>
    <dbReference type="NCBI Taxonomy" id="51714"/>
    <lineage>
        <taxon>Eukaryota</taxon>
        <taxon>Viridiplantae</taxon>
        <taxon>Chlorophyta</taxon>
        <taxon>core chlorophytes</taxon>
        <taxon>Chlorophyceae</taxon>
        <taxon>CS clade</taxon>
        <taxon>Chlamydomonadales</taxon>
        <taxon>Volvocaceae</taxon>
        <taxon>Volvox</taxon>
    </lineage>
</organism>
<accession>A0ABQ5S598</accession>
<keyword evidence="2" id="KW-0732">Signal</keyword>
<gene>
    <name evidence="3" type="ORF">VaNZ11_008499</name>
</gene>
<proteinExistence type="predicted"/>
<feature type="region of interest" description="Disordered" evidence="1">
    <location>
        <begin position="31"/>
        <end position="88"/>
    </location>
</feature>
<evidence type="ECO:0000256" key="1">
    <source>
        <dbReference type="SAM" id="MobiDB-lite"/>
    </source>
</evidence>
<sequence length="723" mass="77595">MRCVHVKLFSYIVVLHFLVNATLWTTAQAGSHDRVQDGTQLHNRTKQQAHSRTRGTRNQGILHGRDRTPQTPQITPNTSSTTTSWQRHAKRIRPKHLTTNASQPVNRQNAYVHDSSPSIGPFLIPLLPFGLSNQILALKEALALAAVLNWTVVALGFWPHSSELAAAAGLSLMPGGKANRGLLELDAAGDVVSERTGSAGESSHQHQHQHQLRLNASSVIPFDTVFDRKALAPLVRVINREEAVRQYGWFQSGRVDVLLSVSPTSGLESTLDKAHQAELLDAQGVRIVRNYGFSCNTGGLSWLSRAAAGHRWVALYSYRRVVPAGRSSYRGFKWDSSPCSRSYHQVSLHMKKSPLITSTARSFVARALAKMQEGEEQRQLRLRGEVGAAAEEGTSGDGPGGNITTSMPYYIALHVRPYPDSCLDHFANMSTFDLDTASPVCSNPRLLLKMVPLLRQLLEVRIAADAAVGKVWSPNGTWALSSSPGSTLDAAGADIGPAAGPISQAAPVFVMSHPRVREVLRRELSRLWDEGDGSGAPGNGSSGGTPPSPPVPGSPLPPPPVPPPLLFFLNMPDLPLQLRAHVASTSLLSMVEQQVCSEAAAFVGTKASSISVLVAQERGAKDEEDEEDEEGEEGEEATVADEAEGPVVSVRVGTVKSHFGAAAGDKHEGEARRGGSEEGGHGSKGVDDRGDGVNQGHQISGQPGKDAGVVRPYHWLGRDTVLL</sequence>